<evidence type="ECO:0000313" key="1">
    <source>
        <dbReference type="EMBL" id="CAF4356931.1"/>
    </source>
</evidence>
<dbReference type="EMBL" id="CAJOAY010022393">
    <property type="protein sequence ID" value="CAF4356931.1"/>
    <property type="molecule type" value="Genomic_DNA"/>
</dbReference>
<comment type="caution">
    <text evidence="1">The sequence shown here is derived from an EMBL/GenBank/DDBJ whole genome shotgun (WGS) entry which is preliminary data.</text>
</comment>
<protein>
    <submittedName>
        <fullName evidence="1">Uncharacterized protein</fullName>
    </submittedName>
</protein>
<organism evidence="1 2">
    <name type="scientific">Adineta steineri</name>
    <dbReference type="NCBI Taxonomy" id="433720"/>
    <lineage>
        <taxon>Eukaryota</taxon>
        <taxon>Metazoa</taxon>
        <taxon>Spiralia</taxon>
        <taxon>Gnathifera</taxon>
        <taxon>Rotifera</taxon>
        <taxon>Eurotatoria</taxon>
        <taxon>Bdelloidea</taxon>
        <taxon>Adinetida</taxon>
        <taxon>Adinetidae</taxon>
        <taxon>Adineta</taxon>
    </lineage>
</organism>
<evidence type="ECO:0000313" key="2">
    <source>
        <dbReference type="Proteomes" id="UP000663881"/>
    </source>
</evidence>
<sequence length="34" mass="4006">MANAMPPLRIIAQPKKSYRERYGCEINRQQSRAQ</sequence>
<name>A0A820LHI9_9BILA</name>
<proteinExistence type="predicted"/>
<feature type="non-terminal residue" evidence="1">
    <location>
        <position position="34"/>
    </location>
</feature>
<dbReference type="Proteomes" id="UP000663881">
    <property type="component" value="Unassembled WGS sequence"/>
</dbReference>
<reference evidence="1" key="1">
    <citation type="submission" date="2021-02" db="EMBL/GenBank/DDBJ databases">
        <authorList>
            <person name="Nowell W R."/>
        </authorList>
    </citation>
    <scope>NUCLEOTIDE SEQUENCE</scope>
</reference>
<accession>A0A820LHI9</accession>
<gene>
    <name evidence="1" type="ORF">OKA104_LOCUS49111</name>
</gene>
<dbReference type="AlphaFoldDB" id="A0A820LHI9"/>